<reference evidence="2" key="1">
    <citation type="submission" date="2020-02" db="EMBL/GenBank/DDBJ databases">
        <authorList>
            <person name="Meier V. D."/>
        </authorList>
    </citation>
    <scope>NUCLEOTIDE SEQUENCE</scope>
    <source>
        <strain evidence="2">AVDCRST_MAG85</strain>
    </source>
</reference>
<sequence length="31" mass="3658">AFFWAAVCYLLLTVTATIIFRALEKRYAIHR</sequence>
<proteinExistence type="predicted"/>
<organism evidence="2">
    <name type="scientific">uncultured Solirubrobacteraceae bacterium</name>
    <dbReference type="NCBI Taxonomy" id="1162706"/>
    <lineage>
        <taxon>Bacteria</taxon>
        <taxon>Bacillati</taxon>
        <taxon>Actinomycetota</taxon>
        <taxon>Thermoleophilia</taxon>
        <taxon>Solirubrobacterales</taxon>
        <taxon>Solirubrobacteraceae</taxon>
        <taxon>environmental samples</taxon>
    </lineage>
</organism>
<keyword evidence="1" id="KW-0472">Membrane</keyword>
<feature type="non-terminal residue" evidence="2">
    <location>
        <position position="1"/>
    </location>
</feature>
<protein>
    <submittedName>
        <fullName evidence="2">Uncharacterized protein</fullName>
    </submittedName>
</protein>
<evidence type="ECO:0000313" key="2">
    <source>
        <dbReference type="EMBL" id="CAA9499752.1"/>
    </source>
</evidence>
<keyword evidence="1" id="KW-0812">Transmembrane</keyword>
<keyword evidence="1" id="KW-1133">Transmembrane helix</keyword>
<evidence type="ECO:0000256" key="1">
    <source>
        <dbReference type="SAM" id="Phobius"/>
    </source>
</evidence>
<dbReference type="AlphaFoldDB" id="A0A6J4SP94"/>
<feature type="transmembrane region" description="Helical" evidence="1">
    <location>
        <begin position="6"/>
        <end position="23"/>
    </location>
</feature>
<accession>A0A6J4SP94</accession>
<name>A0A6J4SP94_9ACTN</name>
<dbReference type="EMBL" id="CADCVT010000184">
    <property type="protein sequence ID" value="CAA9499752.1"/>
    <property type="molecule type" value="Genomic_DNA"/>
</dbReference>
<gene>
    <name evidence="2" type="ORF">AVDCRST_MAG85-1677</name>
</gene>